<gene>
    <name evidence="1" type="ORF">EYF80_004491</name>
</gene>
<comment type="caution">
    <text evidence="1">The sequence shown here is derived from an EMBL/GenBank/DDBJ whole genome shotgun (WGS) entry which is preliminary data.</text>
</comment>
<name>A0A4Z2J5D0_9TELE</name>
<organism evidence="1 2">
    <name type="scientific">Liparis tanakae</name>
    <name type="common">Tanaka's snailfish</name>
    <dbReference type="NCBI Taxonomy" id="230148"/>
    <lineage>
        <taxon>Eukaryota</taxon>
        <taxon>Metazoa</taxon>
        <taxon>Chordata</taxon>
        <taxon>Craniata</taxon>
        <taxon>Vertebrata</taxon>
        <taxon>Euteleostomi</taxon>
        <taxon>Actinopterygii</taxon>
        <taxon>Neopterygii</taxon>
        <taxon>Teleostei</taxon>
        <taxon>Neoteleostei</taxon>
        <taxon>Acanthomorphata</taxon>
        <taxon>Eupercaria</taxon>
        <taxon>Perciformes</taxon>
        <taxon>Cottioidei</taxon>
        <taxon>Cottales</taxon>
        <taxon>Liparidae</taxon>
        <taxon>Liparis</taxon>
    </lineage>
</organism>
<proteinExistence type="predicted"/>
<accession>A0A4Z2J5D0</accession>
<reference evidence="1 2" key="1">
    <citation type="submission" date="2019-03" db="EMBL/GenBank/DDBJ databases">
        <title>First draft genome of Liparis tanakae, snailfish: a comprehensive survey of snailfish specific genes.</title>
        <authorList>
            <person name="Kim W."/>
            <person name="Song I."/>
            <person name="Jeong J.-H."/>
            <person name="Kim D."/>
            <person name="Kim S."/>
            <person name="Ryu S."/>
            <person name="Song J.Y."/>
            <person name="Lee S.K."/>
        </authorList>
    </citation>
    <scope>NUCLEOTIDE SEQUENCE [LARGE SCALE GENOMIC DNA]</scope>
    <source>
        <tissue evidence="1">Muscle</tissue>
    </source>
</reference>
<sequence length="90" mass="9914">MSLCQHRPARFSTDSRSDLTSAAPAHCALQSPRLQILAARAQFESVNVSSCCGFGPCCFFGRSHVETTDQRQQTWDQLTTCCSTNAQQTK</sequence>
<dbReference type="EMBL" id="SRLO01000022">
    <property type="protein sequence ID" value="TNN85141.1"/>
    <property type="molecule type" value="Genomic_DNA"/>
</dbReference>
<keyword evidence="2" id="KW-1185">Reference proteome</keyword>
<dbReference type="Proteomes" id="UP000314294">
    <property type="component" value="Unassembled WGS sequence"/>
</dbReference>
<evidence type="ECO:0000313" key="1">
    <source>
        <dbReference type="EMBL" id="TNN85141.1"/>
    </source>
</evidence>
<evidence type="ECO:0000313" key="2">
    <source>
        <dbReference type="Proteomes" id="UP000314294"/>
    </source>
</evidence>
<dbReference type="AlphaFoldDB" id="A0A4Z2J5D0"/>
<protein>
    <submittedName>
        <fullName evidence="1">Uncharacterized protein</fullName>
    </submittedName>
</protein>